<protein>
    <submittedName>
        <fullName evidence="1">Uncharacterized protein</fullName>
    </submittedName>
</protein>
<dbReference type="Proteomes" id="UP000198304">
    <property type="component" value="Unassembled WGS sequence"/>
</dbReference>
<keyword evidence="2" id="KW-1185">Reference proteome</keyword>
<dbReference type="RefSeq" id="WP_089282270.1">
    <property type="nucleotide sequence ID" value="NZ_FZOJ01000006.1"/>
</dbReference>
<sequence length="142" mass="16613">MFRLPKEADTWFDFDIYYFCLIAGLSKGLKEAMPGSEVRDLILRFPQEYRAQSKIITALFLKKELDKMGVSLEDRKTVHETIKKYIDSESPSNLSEEGQKEINKYANGGIIVLKEYFEDKPYSIEMFIINFFKMIDTLNKES</sequence>
<dbReference type="OrthoDB" id="3035001at2"/>
<reference evidence="1 2" key="1">
    <citation type="submission" date="2017-06" db="EMBL/GenBank/DDBJ databases">
        <authorList>
            <person name="Kim H.J."/>
            <person name="Triplett B.A."/>
        </authorList>
    </citation>
    <scope>NUCLEOTIDE SEQUENCE [LARGE SCALE GENOMIC DNA]</scope>
    <source>
        <strain evidence="1 2">SCA</strain>
    </source>
</reference>
<organism evidence="1 2">
    <name type="scientific">Anaerovirgula multivorans</name>
    <dbReference type="NCBI Taxonomy" id="312168"/>
    <lineage>
        <taxon>Bacteria</taxon>
        <taxon>Bacillati</taxon>
        <taxon>Bacillota</taxon>
        <taxon>Clostridia</taxon>
        <taxon>Peptostreptococcales</taxon>
        <taxon>Natronincolaceae</taxon>
        <taxon>Anaerovirgula</taxon>
    </lineage>
</organism>
<gene>
    <name evidence="1" type="ORF">SAMN05446037_100611</name>
</gene>
<accession>A0A239CK27</accession>
<dbReference type="AlphaFoldDB" id="A0A239CK27"/>
<evidence type="ECO:0000313" key="2">
    <source>
        <dbReference type="Proteomes" id="UP000198304"/>
    </source>
</evidence>
<dbReference type="EMBL" id="FZOJ01000006">
    <property type="protein sequence ID" value="SNS20470.1"/>
    <property type="molecule type" value="Genomic_DNA"/>
</dbReference>
<proteinExistence type="predicted"/>
<evidence type="ECO:0000313" key="1">
    <source>
        <dbReference type="EMBL" id="SNS20470.1"/>
    </source>
</evidence>
<name>A0A239CK27_9FIRM</name>